<feature type="transmembrane region" description="Helical" evidence="7">
    <location>
        <begin position="18"/>
        <end position="39"/>
    </location>
</feature>
<evidence type="ECO:0000313" key="10">
    <source>
        <dbReference type="Proteomes" id="UP000092596"/>
    </source>
</evidence>
<dbReference type="KEGG" id="dva:DAD186_02320"/>
<feature type="domain" description="YetF C-terminal" evidence="8">
    <location>
        <begin position="112"/>
        <end position="179"/>
    </location>
</feature>
<dbReference type="GO" id="GO:0005886">
    <property type="term" value="C:plasma membrane"/>
    <property type="evidence" value="ECO:0007669"/>
    <property type="project" value="UniProtKB-SubCell"/>
</dbReference>
<protein>
    <recommendedName>
        <fullName evidence="8">YetF C-terminal domain-containing protein</fullName>
    </recommendedName>
</protein>
<evidence type="ECO:0000256" key="7">
    <source>
        <dbReference type="SAM" id="Phobius"/>
    </source>
</evidence>
<evidence type="ECO:0000256" key="1">
    <source>
        <dbReference type="ARBA" id="ARBA00004651"/>
    </source>
</evidence>
<keyword evidence="5 7" id="KW-1133">Transmembrane helix</keyword>
<dbReference type="AlphaFoldDB" id="A0A1B0ZFT0"/>
<dbReference type="InterPro" id="IPR007353">
    <property type="entry name" value="DUF421"/>
</dbReference>
<comment type="similarity">
    <text evidence="2">Belongs to the UPF0702 family.</text>
</comment>
<evidence type="ECO:0000259" key="8">
    <source>
        <dbReference type="Pfam" id="PF04239"/>
    </source>
</evidence>
<dbReference type="Gene3D" id="3.30.240.20">
    <property type="entry name" value="bsu07140 like domains"/>
    <property type="match status" value="1"/>
</dbReference>
<evidence type="ECO:0000256" key="2">
    <source>
        <dbReference type="ARBA" id="ARBA00006448"/>
    </source>
</evidence>
<comment type="subcellular location">
    <subcellularLocation>
        <location evidence="1">Cell membrane</location>
        <topology evidence="1">Multi-pass membrane protein</topology>
    </subcellularLocation>
</comment>
<evidence type="ECO:0000256" key="6">
    <source>
        <dbReference type="ARBA" id="ARBA00023136"/>
    </source>
</evidence>
<keyword evidence="6 7" id="KW-0472">Membrane</keyword>
<feature type="transmembrane region" description="Helical" evidence="7">
    <location>
        <begin position="76"/>
        <end position="96"/>
    </location>
</feature>
<feature type="transmembrane region" description="Helical" evidence="7">
    <location>
        <begin position="51"/>
        <end position="70"/>
    </location>
</feature>
<dbReference type="RefSeq" id="WP_065247152.1">
    <property type="nucleotide sequence ID" value="NZ_CP012117.1"/>
</dbReference>
<dbReference type="STRING" id="1630135.DAD186_02320"/>
<evidence type="ECO:0000256" key="4">
    <source>
        <dbReference type="ARBA" id="ARBA00022692"/>
    </source>
</evidence>
<evidence type="ECO:0000256" key="5">
    <source>
        <dbReference type="ARBA" id="ARBA00022989"/>
    </source>
</evidence>
<evidence type="ECO:0000256" key="3">
    <source>
        <dbReference type="ARBA" id="ARBA00022475"/>
    </source>
</evidence>
<dbReference type="InterPro" id="IPR023090">
    <property type="entry name" value="UPF0702_alpha/beta_dom_sf"/>
</dbReference>
<evidence type="ECO:0000313" key="9">
    <source>
        <dbReference type="EMBL" id="ANP26791.1"/>
    </source>
</evidence>
<dbReference type="PANTHER" id="PTHR34582:SF6">
    <property type="entry name" value="UPF0702 TRANSMEMBRANE PROTEIN YCAP"/>
    <property type="match status" value="1"/>
</dbReference>
<sequence>MTIEEWTAALISAIGIEWWRIPIVILSAVVIYLVFYLLIHIFGPRILTGSTSFDAAVIIMLGAVAGRVVIGHPPTLAAGVIGLVTLVLMEVIFGALNTALSRSTKYPALGLNKRPVVVFAHGKKIEHYARRARVTDQDLAFAFRRSGIAHRSQVQCAIMEPNGFISVIREGETIDPLLITGVVGQEFVLPEDDSLD</sequence>
<keyword evidence="3" id="KW-1003">Cell membrane</keyword>
<keyword evidence="4 7" id="KW-0812">Transmembrane</keyword>
<dbReference type="EMBL" id="CP012117">
    <property type="protein sequence ID" value="ANP26791.1"/>
    <property type="molecule type" value="Genomic_DNA"/>
</dbReference>
<name>A0A1B0ZFT0_9MICO</name>
<dbReference type="PATRIC" id="fig|1630135.4.peg.234"/>
<accession>A0A1B0ZFT0</accession>
<gene>
    <name evidence="9" type="ORF">DAD186_02320</name>
</gene>
<dbReference type="PANTHER" id="PTHR34582">
    <property type="entry name" value="UPF0702 TRANSMEMBRANE PROTEIN YCAP"/>
    <property type="match status" value="1"/>
</dbReference>
<proteinExistence type="inferred from homology"/>
<dbReference type="Pfam" id="PF04239">
    <property type="entry name" value="DUF421"/>
    <property type="match status" value="1"/>
</dbReference>
<reference evidence="9 10" key="1">
    <citation type="submission" date="2015-06" db="EMBL/GenBank/DDBJ databases">
        <title>Investigation of pathophysiology for high-risk pregnancy and development of treatment modality based on it.</title>
        <authorList>
            <person name="Kim B.-C."/>
            <person name="Lim S."/>
        </authorList>
    </citation>
    <scope>NUCLEOTIDE SEQUENCE [LARGE SCALE GENOMIC DNA]</scope>
    <source>
        <strain evidence="9 10">AD1-86</strain>
    </source>
</reference>
<dbReference type="Proteomes" id="UP000092596">
    <property type="component" value="Chromosome"/>
</dbReference>
<organism evidence="9 10">
    <name type="scientific">Dermabacter vaginalis</name>
    <dbReference type="NCBI Taxonomy" id="1630135"/>
    <lineage>
        <taxon>Bacteria</taxon>
        <taxon>Bacillati</taxon>
        <taxon>Actinomycetota</taxon>
        <taxon>Actinomycetes</taxon>
        <taxon>Micrococcales</taxon>
        <taxon>Dermabacteraceae</taxon>
        <taxon>Dermabacter</taxon>
    </lineage>
</organism>